<sequence length="239" mass="27605">MEIQNKVATLKLKLIDPMIYDITEILNITANKTGQDNHGVQLMAMISVLVAIETVSQFIISEALEAFVIEAKSIYKGLSKVQKLYTLPRIIPQGINSPITFMENYFEPIFKNTVMGEINLNLAEMIWKFRNSQAHAFYPFMLEDRSVRGRVNWMYQKPSERKGISIHEIELLNKTTPQAVYGIEEGEKGTKWIAVNVQVLFVYFKIALDKYFQAINSDTAVAEVFLRNYQRLKTLYMFE</sequence>
<name>A0A0G0MSY3_9BACT</name>
<dbReference type="AlphaFoldDB" id="A0A0G0MSY3"/>
<evidence type="ECO:0000313" key="2">
    <source>
        <dbReference type="Proteomes" id="UP000034799"/>
    </source>
</evidence>
<evidence type="ECO:0000313" key="1">
    <source>
        <dbReference type="EMBL" id="KKR06258.1"/>
    </source>
</evidence>
<gene>
    <name evidence="1" type="ORF">UT34_C0001G0298</name>
</gene>
<comment type="caution">
    <text evidence="1">The sequence shown here is derived from an EMBL/GenBank/DDBJ whole genome shotgun (WGS) entry which is preliminary data.</text>
</comment>
<accession>A0A0G0MSY3</accession>
<dbReference type="EMBL" id="LBWK01000001">
    <property type="protein sequence ID" value="KKR06258.1"/>
    <property type="molecule type" value="Genomic_DNA"/>
</dbReference>
<reference evidence="1 2" key="1">
    <citation type="journal article" date="2015" name="Nature">
        <title>rRNA introns, odd ribosomes, and small enigmatic genomes across a large radiation of phyla.</title>
        <authorList>
            <person name="Brown C.T."/>
            <person name="Hug L.A."/>
            <person name="Thomas B.C."/>
            <person name="Sharon I."/>
            <person name="Castelle C.J."/>
            <person name="Singh A."/>
            <person name="Wilkins M.J."/>
            <person name="Williams K.H."/>
            <person name="Banfield J.F."/>
        </authorList>
    </citation>
    <scope>NUCLEOTIDE SEQUENCE [LARGE SCALE GENOMIC DNA]</scope>
</reference>
<protein>
    <submittedName>
        <fullName evidence="1">Uncharacterized protein</fullName>
    </submittedName>
</protein>
<dbReference type="STRING" id="1619100.UT34_C0001G0298"/>
<proteinExistence type="predicted"/>
<dbReference type="Proteomes" id="UP000034799">
    <property type="component" value="Unassembled WGS sequence"/>
</dbReference>
<organism evidence="1 2">
    <name type="scientific">candidate division WS6 bacterium GW2011_GWF2_39_15</name>
    <dbReference type="NCBI Taxonomy" id="1619100"/>
    <lineage>
        <taxon>Bacteria</taxon>
        <taxon>Candidatus Dojkabacteria</taxon>
    </lineage>
</organism>